<evidence type="ECO:0000313" key="1">
    <source>
        <dbReference type="EMBL" id="MBP0467007.1"/>
    </source>
</evidence>
<protein>
    <submittedName>
        <fullName evidence="1">Uncharacterized protein</fullName>
    </submittedName>
</protein>
<comment type="caution">
    <text evidence="1">The sequence shown here is derived from an EMBL/GenBank/DDBJ whole genome shotgun (WGS) entry which is preliminary data.</text>
</comment>
<keyword evidence="2" id="KW-1185">Reference proteome</keyword>
<accession>A0ABS4B2E9</accession>
<gene>
    <name evidence="1" type="ORF">J5Y09_23970</name>
</gene>
<evidence type="ECO:0000313" key="2">
    <source>
        <dbReference type="Proteomes" id="UP000680815"/>
    </source>
</evidence>
<feature type="non-terminal residue" evidence="1">
    <location>
        <position position="1"/>
    </location>
</feature>
<proteinExistence type="predicted"/>
<dbReference type="EMBL" id="JAGIYZ010000049">
    <property type="protein sequence ID" value="MBP0467007.1"/>
    <property type="molecule type" value="Genomic_DNA"/>
</dbReference>
<reference evidence="1 2" key="1">
    <citation type="submission" date="2021-03" db="EMBL/GenBank/DDBJ databases">
        <authorList>
            <person name="So Y."/>
        </authorList>
    </citation>
    <scope>NUCLEOTIDE SEQUENCE [LARGE SCALE GENOMIC DNA]</scope>
    <source>
        <strain evidence="1 2">PWR1</strain>
    </source>
</reference>
<dbReference type="RefSeq" id="WP_209354379.1">
    <property type="nucleotide sequence ID" value="NZ_JAGIYZ010000049.1"/>
</dbReference>
<dbReference type="Proteomes" id="UP000680815">
    <property type="component" value="Unassembled WGS sequence"/>
</dbReference>
<sequence length="72" mass="7001">AGTRGLAALRDAAARLEAGDAAGADAALAALPADTAAALGPWRAGLARRIAADAAAARLADLAVLRAREAAR</sequence>
<name>A0ABS4B2E9_9PROT</name>
<organism evidence="1 2">
    <name type="scientific">Roseomonas nitratireducens</name>
    <dbReference type="NCBI Taxonomy" id="2820810"/>
    <lineage>
        <taxon>Bacteria</taxon>
        <taxon>Pseudomonadati</taxon>
        <taxon>Pseudomonadota</taxon>
        <taxon>Alphaproteobacteria</taxon>
        <taxon>Acetobacterales</taxon>
        <taxon>Roseomonadaceae</taxon>
        <taxon>Roseomonas</taxon>
    </lineage>
</organism>